<organism evidence="3 4">
    <name type="scientific">Brachybacterium rhamnosum</name>
    <dbReference type="NCBI Taxonomy" id="173361"/>
    <lineage>
        <taxon>Bacteria</taxon>
        <taxon>Bacillati</taxon>
        <taxon>Actinomycetota</taxon>
        <taxon>Actinomycetes</taxon>
        <taxon>Micrococcales</taxon>
        <taxon>Dermabacteraceae</taxon>
        <taxon>Brachybacterium</taxon>
    </lineage>
</organism>
<evidence type="ECO:0000256" key="2">
    <source>
        <dbReference type="SAM" id="Phobius"/>
    </source>
</evidence>
<keyword evidence="2" id="KW-0472">Membrane</keyword>
<dbReference type="EMBL" id="JBHUFL010000002">
    <property type="protein sequence ID" value="MFD1834764.1"/>
    <property type="molecule type" value="Genomic_DNA"/>
</dbReference>
<proteinExistence type="predicted"/>
<dbReference type="RefSeq" id="WP_343903981.1">
    <property type="nucleotide sequence ID" value="NZ_BAAAIS010000002.1"/>
</dbReference>
<protein>
    <recommendedName>
        <fullName evidence="5">Penicillin-binding protein</fullName>
    </recommendedName>
</protein>
<keyword evidence="4" id="KW-1185">Reference proteome</keyword>
<dbReference type="Proteomes" id="UP001597280">
    <property type="component" value="Unassembled WGS sequence"/>
</dbReference>
<feature type="transmembrane region" description="Helical" evidence="2">
    <location>
        <begin position="29"/>
        <end position="48"/>
    </location>
</feature>
<comment type="caution">
    <text evidence="3">The sequence shown here is derived from an EMBL/GenBank/DDBJ whole genome shotgun (WGS) entry which is preliminary data.</text>
</comment>
<evidence type="ECO:0000313" key="3">
    <source>
        <dbReference type="EMBL" id="MFD1834764.1"/>
    </source>
</evidence>
<sequence>MAGHARSGAAADRGDSAPTPARRRRAVRVWGGVALVLALVIAIPLVLMNPRTPERAAREYLDALVAGDAGVLKEHLAATPDASPVGLVDAVLQGAQRRVTGYDLEGVSISGDTATVTSTVTWSDGAKPGTLALAAHAEGAGPLRARSWVLDPVALQSVSVGVPLGADHLEISGVEVPLPEDAEQARSDAAAAVPDGAAPEAVALLSGTGVVATLQLPAGSYDLAAASRNGLVRGVPEMLRADLPGARTPSRSPVMLTM</sequence>
<reference evidence="4" key="1">
    <citation type="journal article" date="2019" name="Int. J. Syst. Evol. Microbiol.">
        <title>The Global Catalogue of Microorganisms (GCM) 10K type strain sequencing project: providing services to taxonomists for standard genome sequencing and annotation.</title>
        <authorList>
            <consortium name="The Broad Institute Genomics Platform"/>
            <consortium name="The Broad Institute Genome Sequencing Center for Infectious Disease"/>
            <person name="Wu L."/>
            <person name="Ma J."/>
        </authorList>
    </citation>
    <scope>NUCLEOTIDE SEQUENCE [LARGE SCALE GENOMIC DNA]</scope>
    <source>
        <strain evidence="4">JCM 11650</strain>
    </source>
</reference>
<name>A0ABW4PVD9_9MICO</name>
<evidence type="ECO:0000256" key="1">
    <source>
        <dbReference type="SAM" id="MobiDB-lite"/>
    </source>
</evidence>
<keyword evidence="2" id="KW-1133">Transmembrane helix</keyword>
<gene>
    <name evidence="3" type="ORF">ACFSDA_06700</name>
</gene>
<feature type="region of interest" description="Disordered" evidence="1">
    <location>
        <begin position="1"/>
        <end position="23"/>
    </location>
</feature>
<evidence type="ECO:0008006" key="5">
    <source>
        <dbReference type="Google" id="ProtNLM"/>
    </source>
</evidence>
<accession>A0ABW4PVD9</accession>
<keyword evidence="2" id="KW-0812">Transmembrane</keyword>
<evidence type="ECO:0000313" key="4">
    <source>
        <dbReference type="Proteomes" id="UP001597280"/>
    </source>
</evidence>